<evidence type="ECO:0000313" key="2">
    <source>
        <dbReference type="EMBL" id="CAH2055010.1"/>
    </source>
</evidence>
<dbReference type="AlphaFoldDB" id="A0AAU9S2M2"/>
<accession>A0AAU9S2M2</accession>
<sequence>MGAPKSSELQVREPMETCSGDASSSTETEESEGEGEDSDSGWDKDSFDGREYHSSDYPVYSDEELDEQCRNYYRAVIETKGFFEPSGNFPRYHWSGIVPVPGDLDKKIREGLTVRQLMENMASECVEEYNKREATYHFSFNLLLLPIDIINKNVKLDHFLRANFNPGGRTKYYITFAARESDSPDAPLVEYEAKAIREAGETYPILCRPAKKGCLFSQETLVTSSGFVSGPVML</sequence>
<dbReference type="EMBL" id="OU466859">
    <property type="protein sequence ID" value="CAH2055010.1"/>
    <property type="molecule type" value="Genomic_DNA"/>
</dbReference>
<gene>
    <name evidence="2" type="ORF">TAV2_LOCUS11431</name>
</gene>
<keyword evidence="3" id="KW-1185">Reference proteome</keyword>
<evidence type="ECO:0000256" key="1">
    <source>
        <dbReference type="SAM" id="MobiDB-lite"/>
    </source>
</evidence>
<feature type="compositionally biased region" description="Acidic residues" evidence="1">
    <location>
        <begin position="27"/>
        <end position="40"/>
    </location>
</feature>
<feature type="region of interest" description="Disordered" evidence="1">
    <location>
        <begin position="1"/>
        <end position="48"/>
    </location>
</feature>
<evidence type="ECO:0000313" key="3">
    <source>
        <dbReference type="Proteomes" id="UP000836841"/>
    </source>
</evidence>
<dbReference type="PANTHER" id="PTHR31228:SF3">
    <property type="entry name" value="CYSTATIN-LIKE PROTEIN"/>
    <property type="match status" value="1"/>
</dbReference>
<name>A0AAU9S2M2_THLAR</name>
<reference evidence="2 3" key="1">
    <citation type="submission" date="2022-03" db="EMBL/GenBank/DDBJ databases">
        <authorList>
            <person name="Nunn A."/>
            <person name="Chopra R."/>
            <person name="Nunn A."/>
            <person name="Contreras Garrido A."/>
        </authorList>
    </citation>
    <scope>NUCLEOTIDE SEQUENCE [LARGE SCALE GENOMIC DNA]</scope>
</reference>
<dbReference type="PANTHER" id="PTHR31228">
    <property type="entry name" value="CYSTATIN/MONELLIN SUPERFAMILY PROTEIN"/>
    <property type="match status" value="1"/>
</dbReference>
<proteinExistence type="predicted"/>
<dbReference type="InterPro" id="IPR006525">
    <property type="entry name" value="Cystatin-related_pln"/>
</dbReference>
<organism evidence="2 3">
    <name type="scientific">Thlaspi arvense</name>
    <name type="common">Field penny-cress</name>
    <dbReference type="NCBI Taxonomy" id="13288"/>
    <lineage>
        <taxon>Eukaryota</taxon>
        <taxon>Viridiplantae</taxon>
        <taxon>Streptophyta</taxon>
        <taxon>Embryophyta</taxon>
        <taxon>Tracheophyta</taxon>
        <taxon>Spermatophyta</taxon>
        <taxon>Magnoliopsida</taxon>
        <taxon>eudicotyledons</taxon>
        <taxon>Gunneridae</taxon>
        <taxon>Pentapetalae</taxon>
        <taxon>rosids</taxon>
        <taxon>malvids</taxon>
        <taxon>Brassicales</taxon>
        <taxon>Brassicaceae</taxon>
        <taxon>Thlaspideae</taxon>
        <taxon>Thlaspi</taxon>
    </lineage>
</organism>
<protein>
    <submittedName>
        <fullName evidence="2">Uncharacterized protein</fullName>
    </submittedName>
</protein>
<dbReference type="NCBIfam" id="TIGR01638">
    <property type="entry name" value="Atha_cystat_rel"/>
    <property type="match status" value="1"/>
</dbReference>
<dbReference type="Proteomes" id="UP000836841">
    <property type="component" value="Chromosome 3"/>
</dbReference>